<dbReference type="InterPro" id="IPR008854">
    <property type="entry name" value="TPMT"/>
</dbReference>
<evidence type="ECO:0000256" key="2">
    <source>
        <dbReference type="ARBA" id="ARBA00022603"/>
    </source>
</evidence>
<dbReference type="CDD" id="cd02440">
    <property type="entry name" value="AdoMet_MTases"/>
    <property type="match status" value="1"/>
</dbReference>
<evidence type="ECO:0000313" key="6">
    <source>
        <dbReference type="Proteomes" id="UP000054565"/>
    </source>
</evidence>
<gene>
    <name evidence="5" type="ORF">CIRG_02854</name>
</gene>
<reference evidence="6" key="1">
    <citation type="journal article" date="2010" name="Genome Res.">
        <title>Population genomic sequencing of Coccidioides fungi reveals recent hybridization and transposon control.</title>
        <authorList>
            <person name="Neafsey D.E."/>
            <person name="Barker B.M."/>
            <person name="Sharpton T.J."/>
            <person name="Stajich J.E."/>
            <person name="Park D.J."/>
            <person name="Whiston E."/>
            <person name="Hung C.-Y."/>
            <person name="McMahan C."/>
            <person name="White J."/>
            <person name="Sykes S."/>
            <person name="Heiman D."/>
            <person name="Young S."/>
            <person name="Zeng Q."/>
            <person name="Abouelleil A."/>
            <person name="Aftuck L."/>
            <person name="Bessette D."/>
            <person name="Brown A."/>
            <person name="FitzGerald M."/>
            <person name="Lui A."/>
            <person name="Macdonald J.P."/>
            <person name="Priest M."/>
            <person name="Orbach M.J."/>
            <person name="Galgiani J.N."/>
            <person name="Kirkland T.N."/>
            <person name="Cole G.T."/>
            <person name="Birren B.W."/>
            <person name="Henn M.R."/>
            <person name="Taylor J.W."/>
            <person name="Rounsley S.D."/>
        </authorList>
    </citation>
    <scope>NUCLEOTIDE SEQUENCE [LARGE SCALE GENOMIC DNA]</scope>
    <source>
        <strain evidence="6">RMSCC 2394</strain>
    </source>
</reference>
<accession>A0A0J7B070</accession>
<dbReference type="EMBL" id="DS028094">
    <property type="protein sequence ID" value="KMP03162.1"/>
    <property type="molecule type" value="Genomic_DNA"/>
</dbReference>
<dbReference type="Pfam" id="PF05724">
    <property type="entry name" value="TPMT"/>
    <property type="match status" value="1"/>
</dbReference>
<keyword evidence="1" id="KW-0597">Phosphoprotein</keyword>
<keyword evidence="2" id="KW-0489">Methyltransferase</keyword>
<evidence type="ECO:0000313" key="5">
    <source>
        <dbReference type="EMBL" id="KMP03162.1"/>
    </source>
</evidence>
<dbReference type="AlphaFoldDB" id="A0A0J7B070"/>
<keyword evidence="3" id="KW-0808">Transferase</keyword>
<proteinExistence type="predicted"/>
<dbReference type="PANTHER" id="PTHR32183:SF6">
    <property type="entry name" value="CYSTEINE SULFINATE DESULFINASE_CYSTEINE DESULFURASE AND RELATED ENZYMES"/>
    <property type="match status" value="1"/>
</dbReference>
<evidence type="ECO:0000256" key="4">
    <source>
        <dbReference type="ARBA" id="ARBA00022691"/>
    </source>
</evidence>
<dbReference type="PROSITE" id="PS51585">
    <property type="entry name" value="SAM_MT_TPMT"/>
    <property type="match status" value="1"/>
</dbReference>
<evidence type="ECO:0008006" key="7">
    <source>
        <dbReference type="Google" id="ProtNLM"/>
    </source>
</evidence>
<evidence type="ECO:0000256" key="3">
    <source>
        <dbReference type="ARBA" id="ARBA00022679"/>
    </source>
</evidence>
<dbReference type="GO" id="GO:0032259">
    <property type="term" value="P:methylation"/>
    <property type="evidence" value="ECO:0007669"/>
    <property type="project" value="UniProtKB-KW"/>
</dbReference>
<organism evidence="5 6">
    <name type="scientific">Coccidioides immitis RMSCC 2394</name>
    <dbReference type="NCBI Taxonomy" id="404692"/>
    <lineage>
        <taxon>Eukaryota</taxon>
        <taxon>Fungi</taxon>
        <taxon>Dikarya</taxon>
        <taxon>Ascomycota</taxon>
        <taxon>Pezizomycotina</taxon>
        <taxon>Eurotiomycetes</taxon>
        <taxon>Eurotiomycetidae</taxon>
        <taxon>Onygenales</taxon>
        <taxon>Onygenaceae</taxon>
        <taxon>Coccidioides</taxon>
    </lineage>
</organism>
<name>A0A0J7B070_COCIT</name>
<sequence length="269" mass="29945">MAGSESIQCPHGQTRLTKHFETRAVENHGDGWSLLWDTDNSDLWDRGKPSPALIDLIEERRDLFSPFTIDGKRKKALVPGCGKGYDVVMLALHGYDVYGLEVSATGVSVAQEYAKNELANPQSYNFGSSWEEWQEAGEVTIIHADFFKSGWEGMIKFDVIYDYTFLCALHLSMRRQWASRMVDLLSPTGQVVCLEFPLWKDPSLPGPPWGLTGVHWNLMVDGGDGIVGEAGAAQGDKKGAFSRALYIKPTRSYENGRGTDMLSVYIKKS</sequence>
<evidence type="ECO:0000256" key="1">
    <source>
        <dbReference type="ARBA" id="ARBA00022553"/>
    </source>
</evidence>
<dbReference type="PANTHER" id="PTHR32183">
    <property type="match status" value="1"/>
</dbReference>
<dbReference type="InterPro" id="IPR029063">
    <property type="entry name" value="SAM-dependent_MTases_sf"/>
</dbReference>
<dbReference type="SUPFAM" id="SSF53335">
    <property type="entry name" value="S-adenosyl-L-methionine-dependent methyltransferases"/>
    <property type="match status" value="1"/>
</dbReference>
<dbReference type="Gene3D" id="3.40.50.150">
    <property type="entry name" value="Vaccinia Virus protein VP39"/>
    <property type="match status" value="1"/>
</dbReference>
<keyword evidence="4" id="KW-0949">S-adenosyl-L-methionine</keyword>
<dbReference type="OrthoDB" id="276151at2759"/>
<dbReference type="STRING" id="404692.A0A0J7B070"/>
<protein>
    <recommendedName>
        <fullName evidence="7">Thiol methyltransferase 2</fullName>
    </recommendedName>
</protein>
<dbReference type="Proteomes" id="UP000054565">
    <property type="component" value="Unassembled WGS sequence"/>
</dbReference>
<dbReference type="GO" id="GO:0008757">
    <property type="term" value="F:S-adenosylmethionine-dependent methyltransferase activity"/>
    <property type="evidence" value="ECO:0007669"/>
    <property type="project" value="InterPro"/>
</dbReference>